<name>A0A926Y2R4_9BACT</name>
<keyword evidence="3" id="KW-1185">Reference proteome</keyword>
<dbReference type="SUPFAM" id="SSF54593">
    <property type="entry name" value="Glyoxalase/Bleomycin resistance protein/Dihydroxybiphenyl dioxygenase"/>
    <property type="match status" value="1"/>
</dbReference>
<protein>
    <submittedName>
        <fullName evidence="2">VOC family protein</fullName>
    </submittedName>
</protein>
<gene>
    <name evidence="2" type="ORF">IC229_11075</name>
</gene>
<dbReference type="InterPro" id="IPR029068">
    <property type="entry name" value="Glyas_Bleomycin-R_OHBP_Dase"/>
</dbReference>
<evidence type="ECO:0000313" key="3">
    <source>
        <dbReference type="Proteomes" id="UP000598820"/>
    </source>
</evidence>
<accession>A0A926Y2R4</accession>
<evidence type="ECO:0000259" key="1">
    <source>
        <dbReference type="PROSITE" id="PS51819"/>
    </source>
</evidence>
<sequence length="119" mass="13594">MKLEKTTPVLYVSDISRSLSYYTHILGFDEKWEWESPPTFGGVEKDGVEIFFSSDGHSRSWVCLIVDDVDAYYKTIVSKGAIIIAPPQSQSWNIREMYVKDPDGNLLSFGHRLDCEPNE</sequence>
<dbReference type="AlphaFoldDB" id="A0A926Y2R4"/>
<dbReference type="RefSeq" id="WP_190887032.1">
    <property type="nucleotide sequence ID" value="NZ_JACWZY010000007.1"/>
</dbReference>
<dbReference type="PROSITE" id="PS51819">
    <property type="entry name" value="VOC"/>
    <property type="match status" value="1"/>
</dbReference>
<reference evidence="2" key="1">
    <citation type="submission" date="2020-09" db="EMBL/GenBank/DDBJ databases">
        <authorList>
            <person name="Kim M.K."/>
        </authorList>
    </citation>
    <scope>NUCLEOTIDE SEQUENCE</scope>
    <source>
        <strain evidence="2">BT702</strain>
    </source>
</reference>
<dbReference type="InterPro" id="IPR004360">
    <property type="entry name" value="Glyas_Fos-R_dOase_dom"/>
</dbReference>
<dbReference type="EMBL" id="JACWZY010000007">
    <property type="protein sequence ID" value="MBD2701180.1"/>
    <property type="molecule type" value="Genomic_DNA"/>
</dbReference>
<dbReference type="Gene3D" id="3.10.180.10">
    <property type="entry name" value="2,3-Dihydroxybiphenyl 1,2-Dioxygenase, domain 1"/>
    <property type="match status" value="1"/>
</dbReference>
<dbReference type="InterPro" id="IPR037523">
    <property type="entry name" value="VOC_core"/>
</dbReference>
<dbReference type="Pfam" id="PF00903">
    <property type="entry name" value="Glyoxalase"/>
    <property type="match status" value="1"/>
</dbReference>
<organism evidence="2 3">
    <name type="scientific">Spirosoma profusum</name>
    <dbReference type="NCBI Taxonomy" id="2771354"/>
    <lineage>
        <taxon>Bacteria</taxon>
        <taxon>Pseudomonadati</taxon>
        <taxon>Bacteroidota</taxon>
        <taxon>Cytophagia</taxon>
        <taxon>Cytophagales</taxon>
        <taxon>Cytophagaceae</taxon>
        <taxon>Spirosoma</taxon>
    </lineage>
</organism>
<feature type="domain" description="VOC" evidence="1">
    <location>
        <begin position="2"/>
        <end position="112"/>
    </location>
</feature>
<dbReference type="Proteomes" id="UP000598820">
    <property type="component" value="Unassembled WGS sequence"/>
</dbReference>
<comment type="caution">
    <text evidence="2">The sequence shown here is derived from an EMBL/GenBank/DDBJ whole genome shotgun (WGS) entry which is preliminary data.</text>
</comment>
<evidence type="ECO:0000313" key="2">
    <source>
        <dbReference type="EMBL" id="MBD2701180.1"/>
    </source>
</evidence>
<proteinExistence type="predicted"/>